<dbReference type="InterPro" id="IPR036291">
    <property type="entry name" value="NAD(P)-bd_dom_sf"/>
</dbReference>
<gene>
    <name evidence="1" type="ORF">GCM10010503_36450</name>
</gene>
<dbReference type="RefSeq" id="WP_190016397.1">
    <property type="nucleotide sequence ID" value="NZ_BMUE01000007.1"/>
</dbReference>
<dbReference type="Gene3D" id="3.40.50.720">
    <property type="entry name" value="NAD(P)-binding Rossmann-like Domain"/>
    <property type="match status" value="1"/>
</dbReference>
<comment type="caution">
    <text evidence="1">The sequence shown here is derived from an EMBL/GenBank/DDBJ whole genome shotgun (WGS) entry which is preliminary data.</text>
</comment>
<dbReference type="InterPro" id="IPR051604">
    <property type="entry name" value="Ergot_Alk_Oxidoreductase"/>
</dbReference>
<dbReference type="PANTHER" id="PTHR43162">
    <property type="match status" value="1"/>
</dbReference>
<dbReference type="AlphaFoldDB" id="A0A918J9T0"/>
<sequence length="129" mass="14352">MRDAFGDLPVAVIDPADIAAVATRALLEPGHEGPAYSLSGPEALLPADRVRILGQALGRDLRFQPETDEDAQDRMNAAMPKEYVNAFFSFYRDHTIDETTVHATVQQLTGRPPRTFDQWTTTHAPEFRT</sequence>
<name>A0A918J9T0_9ACTN</name>
<keyword evidence="2" id="KW-1185">Reference proteome</keyword>
<reference evidence="1" key="2">
    <citation type="submission" date="2020-09" db="EMBL/GenBank/DDBJ databases">
        <authorList>
            <person name="Sun Q."/>
            <person name="Ohkuma M."/>
        </authorList>
    </citation>
    <scope>NUCLEOTIDE SEQUENCE</scope>
    <source>
        <strain evidence="1">JCM 4490</strain>
    </source>
</reference>
<protein>
    <submittedName>
        <fullName evidence="1">Uncharacterized protein</fullName>
    </submittedName>
</protein>
<organism evidence="1 2">
    <name type="scientific">Streptomyces lucensis JCM 4490</name>
    <dbReference type="NCBI Taxonomy" id="1306176"/>
    <lineage>
        <taxon>Bacteria</taxon>
        <taxon>Bacillati</taxon>
        <taxon>Actinomycetota</taxon>
        <taxon>Actinomycetes</taxon>
        <taxon>Kitasatosporales</taxon>
        <taxon>Streptomycetaceae</taxon>
        <taxon>Streptomyces</taxon>
    </lineage>
</organism>
<reference evidence="1" key="1">
    <citation type="journal article" date="2014" name="Int. J. Syst. Evol. Microbiol.">
        <title>Complete genome sequence of Corynebacterium casei LMG S-19264T (=DSM 44701T), isolated from a smear-ripened cheese.</title>
        <authorList>
            <consortium name="US DOE Joint Genome Institute (JGI-PGF)"/>
            <person name="Walter F."/>
            <person name="Albersmeier A."/>
            <person name="Kalinowski J."/>
            <person name="Ruckert C."/>
        </authorList>
    </citation>
    <scope>NUCLEOTIDE SEQUENCE</scope>
    <source>
        <strain evidence="1">JCM 4490</strain>
    </source>
</reference>
<accession>A0A918J9T0</accession>
<proteinExistence type="predicted"/>
<dbReference type="Gene3D" id="3.90.25.10">
    <property type="entry name" value="UDP-galactose 4-epimerase, domain 1"/>
    <property type="match status" value="1"/>
</dbReference>
<evidence type="ECO:0000313" key="1">
    <source>
        <dbReference type="EMBL" id="GGW56046.1"/>
    </source>
</evidence>
<dbReference type="Proteomes" id="UP000620224">
    <property type="component" value="Unassembled WGS sequence"/>
</dbReference>
<evidence type="ECO:0000313" key="2">
    <source>
        <dbReference type="Proteomes" id="UP000620224"/>
    </source>
</evidence>
<dbReference type="EMBL" id="BMUE01000007">
    <property type="protein sequence ID" value="GGW56046.1"/>
    <property type="molecule type" value="Genomic_DNA"/>
</dbReference>
<dbReference type="PANTHER" id="PTHR43162:SF1">
    <property type="entry name" value="PRESTALK A DIFFERENTIATION PROTEIN A"/>
    <property type="match status" value="1"/>
</dbReference>
<dbReference type="SUPFAM" id="SSF51735">
    <property type="entry name" value="NAD(P)-binding Rossmann-fold domains"/>
    <property type="match status" value="1"/>
</dbReference>